<evidence type="ECO:0000256" key="2">
    <source>
        <dbReference type="ARBA" id="ARBA00007523"/>
    </source>
</evidence>
<dbReference type="GO" id="GO:0010181">
    <property type="term" value="F:FMN binding"/>
    <property type="evidence" value="ECO:0007669"/>
    <property type="project" value="InterPro"/>
</dbReference>
<protein>
    <recommendedName>
        <fullName evidence="3">NADH-quinone oxidoreductase subunit F</fullName>
    </recommendedName>
    <alternativeName>
        <fullName evidence="8">NADH dehydrogenase I subunit F</fullName>
    </alternativeName>
    <alternativeName>
        <fullName evidence="9">NDH-1 subunit F</fullName>
    </alternativeName>
</protein>
<keyword evidence="12" id="KW-1185">Reference proteome</keyword>
<dbReference type="Pfam" id="PF01512">
    <property type="entry name" value="Complex1_51K"/>
    <property type="match status" value="1"/>
</dbReference>
<dbReference type="Gene3D" id="3.10.20.600">
    <property type="match status" value="1"/>
</dbReference>
<gene>
    <name evidence="11" type="ORF">GNH96_04205</name>
</gene>
<dbReference type="Pfam" id="PF01257">
    <property type="entry name" value="2Fe-2S_thioredx"/>
    <property type="match status" value="1"/>
</dbReference>
<dbReference type="InterPro" id="IPR001949">
    <property type="entry name" value="NADH-UbQ_OxRdtase_51kDa_CS"/>
</dbReference>
<evidence type="ECO:0000256" key="5">
    <source>
        <dbReference type="ARBA" id="ARBA00022723"/>
    </source>
</evidence>
<dbReference type="GO" id="GO:0051539">
    <property type="term" value="F:4 iron, 4 sulfur cluster binding"/>
    <property type="evidence" value="ECO:0007669"/>
    <property type="project" value="UniProtKB-KW"/>
</dbReference>
<sequence>MDRDENERRIVAGIVENHGRDAHRLLSMLREVQRELRHVSPTAQQTVAETLGVCVTRVRAVVEFYSFLSAAPLGKFDIRISDSITDHMLGSRDIAAYLCDALAIRPGDIRPDGRVSMAFTSCTGLCEQGPAGLVNGYAIPRLTRERVDRIVELVNHDTPLSDWPEALFAVEDNVRLKDRLLANPVKPGASLERVLAQGRETIFEEIETSQLRGRGGAGFNTAWKWRFCYEGPEEVAVCPPGQPAAQAERYVVCNADEGEPGTFKDRVLLQSHADQVFEGMTVCAYLVGARQGFLYLRGEYLYLHQRLEGVLAERRRQGLLGEGILGRKGFDFDIEIRLGAGAYICGEESALIESLEGKRGVPRNRPPYPVTHGYLGKPTVVNNVETFFAAAAITLHGGEWFASVGTEKSKGTKLLSICGDCSRPGIYEYPFGVTISRILDDCGADDTLGVQIGGPSGMFISDKEFGRKLAFEDLATGGSFIVFDRTRDVLEIARNFTHFFAHESCGFCTPCRVGTALLKNLLDKIGDGHGAAGDLAELSRLGRFVRSTSHCGLGQTAANPILSTLERYPELYQKRLKTIDFEPGFDLDGALAIARRLSGRDDENAHLTQT</sequence>
<dbReference type="Gene3D" id="1.10.10.1590">
    <property type="entry name" value="NADH-quinone oxidoreductase subunit E"/>
    <property type="match status" value="1"/>
</dbReference>
<dbReference type="Proteomes" id="UP000503004">
    <property type="component" value="Chromosome"/>
</dbReference>
<keyword evidence="7" id="KW-0411">Iron-sulfur</keyword>
<dbReference type="InterPro" id="IPR036249">
    <property type="entry name" value="Thioredoxin-like_sf"/>
</dbReference>
<evidence type="ECO:0000313" key="11">
    <source>
        <dbReference type="EMBL" id="QJD29251.1"/>
    </source>
</evidence>
<evidence type="ECO:0000259" key="10">
    <source>
        <dbReference type="SMART" id="SM00928"/>
    </source>
</evidence>
<reference evidence="12" key="1">
    <citation type="submission" date="2019-12" db="EMBL/GenBank/DDBJ databases">
        <authorList>
            <person name="Awala S.I."/>
            <person name="Rhee S.K."/>
        </authorList>
    </citation>
    <scope>NUCLEOTIDE SEQUENCE [LARGE SCALE GENOMIC DNA]</scope>
    <source>
        <strain evidence="12">IM1</strain>
    </source>
</reference>
<dbReference type="Gene3D" id="1.20.1440.230">
    <property type="entry name" value="NADH-ubiquinone oxidoreductase 51kDa subunit, iron-sulphur binding domain"/>
    <property type="match status" value="1"/>
</dbReference>
<dbReference type="PROSITE" id="PS00645">
    <property type="entry name" value="COMPLEX1_51K_2"/>
    <property type="match status" value="1"/>
</dbReference>
<dbReference type="EMBL" id="CP046565">
    <property type="protein sequence ID" value="QJD29251.1"/>
    <property type="molecule type" value="Genomic_DNA"/>
</dbReference>
<dbReference type="InterPro" id="IPR041921">
    <property type="entry name" value="NuoE_N"/>
</dbReference>
<evidence type="ECO:0000313" key="12">
    <source>
        <dbReference type="Proteomes" id="UP000503004"/>
    </source>
</evidence>
<dbReference type="Pfam" id="PF10589">
    <property type="entry name" value="NADH_4Fe-4S"/>
    <property type="match status" value="1"/>
</dbReference>
<dbReference type="PANTHER" id="PTHR43578">
    <property type="entry name" value="NADH-QUINONE OXIDOREDUCTASE SUBUNIT F"/>
    <property type="match status" value="1"/>
</dbReference>
<organism evidence="11 12">
    <name type="scientific">Methylococcus geothermalis</name>
    <dbReference type="NCBI Taxonomy" id="2681310"/>
    <lineage>
        <taxon>Bacteria</taxon>
        <taxon>Pseudomonadati</taxon>
        <taxon>Pseudomonadota</taxon>
        <taxon>Gammaproteobacteria</taxon>
        <taxon>Methylococcales</taxon>
        <taxon>Methylococcaceae</taxon>
        <taxon>Methylococcus</taxon>
    </lineage>
</organism>
<dbReference type="KEGG" id="metu:GNH96_04205"/>
<evidence type="ECO:0000256" key="1">
    <source>
        <dbReference type="ARBA" id="ARBA00001917"/>
    </source>
</evidence>
<keyword evidence="6" id="KW-0408">Iron</keyword>
<name>A0A858Q604_9GAMM</name>
<dbReference type="GO" id="GO:0046872">
    <property type="term" value="F:metal ion binding"/>
    <property type="evidence" value="ECO:0007669"/>
    <property type="project" value="UniProtKB-KW"/>
</dbReference>
<dbReference type="PROSITE" id="PS00644">
    <property type="entry name" value="COMPLEX1_51K_1"/>
    <property type="match status" value="1"/>
</dbReference>
<dbReference type="SUPFAM" id="SSF142984">
    <property type="entry name" value="Nqo1 middle domain-like"/>
    <property type="match status" value="1"/>
</dbReference>
<dbReference type="AlphaFoldDB" id="A0A858Q604"/>
<evidence type="ECO:0000256" key="4">
    <source>
        <dbReference type="ARBA" id="ARBA00022485"/>
    </source>
</evidence>
<dbReference type="GO" id="GO:0008137">
    <property type="term" value="F:NADH dehydrogenase (ubiquinone) activity"/>
    <property type="evidence" value="ECO:0007669"/>
    <property type="project" value="InterPro"/>
</dbReference>
<dbReference type="SUPFAM" id="SSF140490">
    <property type="entry name" value="Nqo1C-terminal domain-like"/>
    <property type="match status" value="1"/>
</dbReference>
<comment type="cofactor">
    <cofactor evidence="1">
        <name>FMN</name>
        <dbReference type="ChEBI" id="CHEBI:58210"/>
    </cofactor>
</comment>
<dbReference type="Gene3D" id="3.40.50.11540">
    <property type="entry name" value="NADH-ubiquinone oxidoreductase 51kDa subunit"/>
    <property type="match status" value="1"/>
</dbReference>
<evidence type="ECO:0000256" key="9">
    <source>
        <dbReference type="ARBA" id="ARBA00032787"/>
    </source>
</evidence>
<dbReference type="InterPro" id="IPR019575">
    <property type="entry name" value="Nuop51_4Fe4S-bd"/>
</dbReference>
<comment type="similarity">
    <text evidence="2">Belongs to the complex I 51 kDa subunit family.</text>
</comment>
<dbReference type="Gene3D" id="3.40.30.10">
    <property type="entry name" value="Glutaredoxin"/>
    <property type="match status" value="1"/>
</dbReference>
<dbReference type="InterPro" id="IPR037225">
    <property type="entry name" value="Nuo51_FMN-bd_sf"/>
</dbReference>
<dbReference type="SUPFAM" id="SSF142019">
    <property type="entry name" value="Nqo1 FMN-binding domain-like"/>
    <property type="match status" value="1"/>
</dbReference>
<dbReference type="InterPro" id="IPR011538">
    <property type="entry name" value="Nuo51_FMN-bd"/>
</dbReference>
<dbReference type="PANTHER" id="PTHR43578:SF3">
    <property type="entry name" value="NADH-QUINONE OXIDOREDUCTASE SUBUNIT F"/>
    <property type="match status" value="1"/>
</dbReference>
<evidence type="ECO:0000256" key="3">
    <source>
        <dbReference type="ARBA" id="ARBA00019901"/>
    </source>
</evidence>
<dbReference type="RefSeq" id="WP_169602543.1">
    <property type="nucleotide sequence ID" value="NZ_CP046565.1"/>
</dbReference>
<keyword evidence="4" id="KW-0004">4Fe-4S</keyword>
<dbReference type="SMART" id="SM00928">
    <property type="entry name" value="NADH_4Fe-4S"/>
    <property type="match status" value="1"/>
</dbReference>
<evidence type="ECO:0000256" key="7">
    <source>
        <dbReference type="ARBA" id="ARBA00023014"/>
    </source>
</evidence>
<keyword evidence="5" id="KW-0479">Metal-binding</keyword>
<evidence type="ECO:0000256" key="6">
    <source>
        <dbReference type="ARBA" id="ARBA00023004"/>
    </source>
</evidence>
<feature type="domain" description="NADH-ubiquinone oxidoreductase 51kDa subunit iron-sulphur binding" evidence="10">
    <location>
        <begin position="490"/>
        <end position="535"/>
    </location>
</feature>
<dbReference type="InterPro" id="IPR037207">
    <property type="entry name" value="Nuop51_4Fe4S-bd_sf"/>
</dbReference>
<evidence type="ECO:0000256" key="8">
    <source>
        <dbReference type="ARBA" id="ARBA00031578"/>
    </source>
</evidence>
<accession>A0A858Q604</accession>
<proteinExistence type="inferred from homology"/>
<dbReference type="SUPFAM" id="SSF52833">
    <property type="entry name" value="Thioredoxin-like"/>
    <property type="match status" value="1"/>
</dbReference>